<sequence length="162" mass="18876">MDVDNNNTRNITKRKTPDDGLINGEVKKAKHYQLTLQIVVSRKKTDEITFENISKKNIKTRRKFLCSNVPTIVVTPIKSKKFTSATSVIKFLGLRNKNALSKKVLAHIFSGNFRTLFIHFEVDVNEQQLMQLAQNFNNIKNRQMEQKENNDRKQRIVMQKIT</sequence>
<evidence type="ECO:0000313" key="3">
    <source>
        <dbReference type="Proteomes" id="UP000023152"/>
    </source>
</evidence>
<organism evidence="2 3">
    <name type="scientific">Reticulomyxa filosa</name>
    <dbReference type="NCBI Taxonomy" id="46433"/>
    <lineage>
        <taxon>Eukaryota</taxon>
        <taxon>Sar</taxon>
        <taxon>Rhizaria</taxon>
        <taxon>Retaria</taxon>
        <taxon>Foraminifera</taxon>
        <taxon>Monothalamids</taxon>
        <taxon>Reticulomyxidae</taxon>
        <taxon>Reticulomyxa</taxon>
    </lineage>
</organism>
<gene>
    <name evidence="2" type="ORF">RFI_26244</name>
</gene>
<reference evidence="2 3" key="1">
    <citation type="journal article" date="2013" name="Curr. Biol.">
        <title>The Genome of the Foraminiferan Reticulomyxa filosa.</title>
        <authorList>
            <person name="Glockner G."/>
            <person name="Hulsmann N."/>
            <person name="Schleicher M."/>
            <person name="Noegel A.A."/>
            <person name="Eichinger L."/>
            <person name="Gallinger C."/>
            <person name="Pawlowski J."/>
            <person name="Sierra R."/>
            <person name="Euteneuer U."/>
            <person name="Pillet L."/>
            <person name="Moustafa A."/>
            <person name="Platzer M."/>
            <person name="Groth M."/>
            <person name="Szafranski K."/>
            <person name="Schliwa M."/>
        </authorList>
    </citation>
    <scope>NUCLEOTIDE SEQUENCE [LARGE SCALE GENOMIC DNA]</scope>
</reference>
<dbReference type="Proteomes" id="UP000023152">
    <property type="component" value="Unassembled WGS sequence"/>
</dbReference>
<keyword evidence="3" id="KW-1185">Reference proteome</keyword>
<evidence type="ECO:0000256" key="1">
    <source>
        <dbReference type="SAM" id="Coils"/>
    </source>
</evidence>
<proteinExistence type="predicted"/>
<protein>
    <submittedName>
        <fullName evidence="2">Uncharacterized protein</fullName>
    </submittedName>
</protein>
<dbReference type="AlphaFoldDB" id="X6MCF8"/>
<dbReference type="EMBL" id="ASPP01022731">
    <property type="protein sequence ID" value="ETO11132.1"/>
    <property type="molecule type" value="Genomic_DNA"/>
</dbReference>
<evidence type="ECO:0000313" key="2">
    <source>
        <dbReference type="EMBL" id="ETO11132.1"/>
    </source>
</evidence>
<feature type="coiled-coil region" evidence="1">
    <location>
        <begin position="122"/>
        <end position="149"/>
    </location>
</feature>
<name>X6MCF8_RETFI</name>
<keyword evidence="1" id="KW-0175">Coiled coil</keyword>
<comment type="caution">
    <text evidence="2">The sequence shown here is derived from an EMBL/GenBank/DDBJ whole genome shotgun (WGS) entry which is preliminary data.</text>
</comment>
<accession>X6MCF8</accession>